<comment type="caution">
    <text evidence="1">The sequence shown here is derived from an EMBL/GenBank/DDBJ whole genome shotgun (WGS) entry which is preliminary data.</text>
</comment>
<evidence type="ECO:0000313" key="1">
    <source>
        <dbReference type="EMBL" id="RLM92242.1"/>
    </source>
</evidence>
<sequence>MGDCWNWEIHRKINLDDLWAQHGHEVLGLPAPLMPELPVLSKNDPDVLCGVLREDGFSGRTWIIYADLKQLSVLSCVLYINELIVHQRDAIDNEEYNNLLPFVPWLRSDIPRYLNQPQDVLDDTDYENHFSDRLIRPCFPGHCLLQIPDN</sequence>
<dbReference type="Proteomes" id="UP000275267">
    <property type="component" value="Unassembled WGS sequence"/>
</dbReference>
<accession>A0A3L6QYD1</accession>
<evidence type="ECO:0000313" key="2">
    <source>
        <dbReference type="Proteomes" id="UP000275267"/>
    </source>
</evidence>
<protein>
    <submittedName>
        <fullName evidence="1">Uncharacterized protein</fullName>
    </submittedName>
</protein>
<name>A0A3L6QYD1_PANMI</name>
<organism evidence="1 2">
    <name type="scientific">Panicum miliaceum</name>
    <name type="common">Proso millet</name>
    <name type="synonym">Broomcorn millet</name>
    <dbReference type="NCBI Taxonomy" id="4540"/>
    <lineage>
        <taxon>Eukaryota</taxon>
        <taxon>Viridiplantae</taxon>
        <taxon>Streptophyta</taxon>
        <taxon>Embryophyta</taxon>
        <taxon>Tracheophyta</taxon>
        <taxon>Spermatophyta</taxon>
        <taxon>Magnoliopsida</taxon>
        <taxon>Liliopsida</taxon>
        <taxon>Poales</taxon>
        <taxon>Poaceae</taxon>
        <taxon>PACMAD clade</taxon>
        <taxon>Panicoideae</taxon>
        <taxon>Panicodae</taxon>
        <taxon>Paniceae</taxon>
        <taxon>Panicinae</taxon>
        <taxon>Panicum</taxon>
        <taxon>Panicum sect. Panicum</taxon>
    </lineage>
</organism>
<keyword evidence="2" id="KW-1185">Reference proteome</keyword>
<dbReference type="AlphaFoldDB" id="A0A3L6QYD1"/>
<reference evidence="2" key="1">
    <citation type="journal article" date="2019" name="Nat. Commun.">
        <title>The genome of broomcorn millet.</title>
        <authorList>
            <person name="Zou C."/>
            <person name="Miki D."/>
            <person name="Li D."/>
            <person name="Tang Q."/>
            <person name="Xiao L."/>
            <person name="Rajput S."/>
            <person name="Deng P."/>
            <person name="Jia W."/>
            <person name="Huang R."/>
            <person name="Zhang M."/>
            <person name="Sun Y."/>
            <person name="Hu J."/>
            <person name="Fu X."/>
            <person name="Schnable P.S."/>
            <person name="Li F."/>
            <person name="Zhang H."/>
            <person name="Feng B."/>
            <person name="Zhu X."/>
            <person name="Liu R."/>
            <person name="Schnable J.C."/>
            <person name="Zhu J.-K."/>
            <person name="Zhang H."/>
        </authorList>
    </citation>
    <scope>NUCLEOTIDE SEQUENCE [LARGE SCALE GENOMIC DNA]</scope>
</reference>
<proteinExistence type="predicted"/>
<gene>
    <name evidence="1" type="ORF">C2845_PM08G27390</name>
</gene>
<dbReference type="EMBL" id="PQIB02000010">
    <property type="protein sequence ID" value="RLM92242.1"/>
    <property type="molecule type" value="Genomic_DNA"/>
</dbReference>